<evidence type="ECO:0000256" key="3">
    <source>
        <dbReference type="ARBA" id="ARBA00022692"/>
    </source>
</evidence>
<evidence type="ECO:0000313" key="9">
    <source>
        <dbReference type="EMBL" id="CAG8950421.1"/>
    </source>
</evidence>
<dbReference type="Pfam" id="PF07690">
    <property type="entry name" value="MFS_1"/>
    <property type="match status" value="1"/>
</dbReference>
<feature type="transmembrane region" description="Helical" evidence="8">
    <location>
        <begin position="360"/>
        <end position="380"/>
    </location>
</feature>
<evidence type="ECO:0000313" key="10">
    <source>
        <dbReference type="Proteomes" id="UP000696280"/>
    </source>
</evidence>
<feature type="transmembrane region" description="Helical" evidence="8">
    <location>
        <begin position="420"/>
        <end position="442"/>
    </location>
</feature>
<dbReference type="SUPFAM" id="SSF103473">
    <property type="entry name" value="MFS general substrate transporter"/>
    <property type="match status" value="1"/>
</dbReference>
<feature type="transmembrane region" description="Helical" evidence="8">
    <location>
        <begin position="56"/>
        <end position="74"/>
    </location>
</feature>
<dbReference type="FunFam" id="1.20.1250.20:FF:000065">
    <property type="entry name" value="Putative MFS pantothenate transporter"/>
    <property type="match status" value="1"/>
</dbReference>
<dbReference type="GO" id="GO:0022857">
    <property type="term" value="F:transmembrane transporter activity"/>
    <property type="evidence" value="ECO:0007669"/>
    <property type="project" value="InterPro"/>
</dbReference>
<evidence type="ECO:0000256" key="5">
    <source>
        <dbReference type="ARBA" id="ARBA00023136"/>
    </source>
</evidence>
<keyword evidence="4 8" id="KW-1133">Transmembrane helix</keyword>
<reference evidence="9" key="1">
    <citation type="submission" date="2021-07" db="EMBL/GenBank/DDBJ databases">
        <authorList>
            <person name="Durling M."/>
        </authorList>
    </citation>
    <scope>NUCLEOTIDE SEQUENCE</scope>
</reference>
<comment type="caution">
    <text evidence="9">The sequence shown here is derived from an EMBL/GenBank/DDBJ whole genome shotgun (WGS) entry which is preliminary data.</text>
</comment>
<sequence length="517" mass="58655">MAEAKVTRTNVNNEVKGEDDLPQTSGLIPPPIRSFWKAWMYMFDWYPRREANAAQIGLLPHAILLSYVVFLKWLDSSNLNSAYVSGMKEDLKLNGNQYSLFGTFYNIGYLIFEIPSMMLISRTNISRWYVPSMEVAWSILTFIQCRLRNEKDIYGLRFLLGILETPSASGSMYILSSWYRSDELFKRCGVWYVSSNLGSMFGGYLQAAAYKNLNGTLGMAGWRWLFVIDGCISLPIAIASYFVFPGLPASAKPWWLTERQHEIARKRMRDAGVKPSKKIGMQMLKRTFGNWHFYVAVFTYIFFQCSSYPGGQMALWLKDEAKKHGTYSIPQINTIPTGVQGVAVVSAILATSLVMIYPMWFIFSIVAGILFICNALLLAWEIPVAAKFCAYYFMGLTSAVTPILFPWVNLIMKDDAEARAFTTGSMMMIGWAFFSFYPITVFPVVEAPKWRKGYTVNIVFCGIYWAIFMLGQYLYSKDRKKAASLEGGSTDDLKGEELGEKRGESVHVEKVEVEGGR</sequence>
<keyword evidence="5 8" id="KW-0472">Membrane</keyword>
<feature type="transmembrane region" description="Helical" evidence="8">
    <location>
        <begin position="191"/>
        <end position="210"/>
    </location>
</feature>
<feature type="transmembrane region" description="Helical" evidence="8">
    <location>
        <begin position="291"/>
        <end position="311"/>
    </location>
</feature>
<dbReference type="Proteomes" id="UP000696280">
    <property type="component" value="Unassembled WGS sequence"/>
</dbReference>
<dbReference type="AlphaFoldDB" id="A0A9N9PKW8"/>
<feature type="compositionally biased region" description="Basic and acidic residues" evidence="7">
    <location>
        <begin position="491"/>
        <end position="517"/>
    </location>
</feature>
<dbReference type="Gene3D" id="1.20.1250.20">
    <property type="entry name" value="MFS general substrate transporter like domains"/>
    <property type="match status" value="1"/>
</dbReference>
<dbReference type="PANTHER" id="PTHR43791">
    <property type="entry name" value="PERMEASE-RELATED"/>
    <property type="match status" value="1"/>
</dbReference>
<evidence type="ECO:0008006" key="11">
    <source>
        <dbReference type="Google" id="ProtNLM"/>
    </source>
</evidence>
<dbReference type="InterPro" id="IPR011701">
    <property type="entry name" value="MFS"/>
</dbReference>
<dbReference type="GO" id="GO:0016020">
    <property type="term" value="C:membrane"/>
    <property type="evidence" value="ECO:0007669"/>
    <property type="project" value="UniProtKB-SubCell"/>
</dbReference>
<evidence type="ECO:0000256" key="2">
    <source>
        <dbReference type="ARBA" id="ARBA00022448"/>
    </source>
</evidence>
<evidence type="ECO:0000256" key="1">
    <source>
        <dbReference type="ARBA" id="ARBA00004141"/>
    </source>
</evidence>
<feature type="transmembrane region" description="Helical" evidence="8">
    <location>
        <begin position="98"/>
        <end position="120"/>
    </location>
</feature>
<feature type="transmembrane region" description="Helical" evidence="8">
    <location>
        <begin position="454"/>
        <end position="475"/>
    </location>
</feature>
<name>A0A9N9PKW8_9HELO</name>
<dbReference type="EMBL" id="CAJVRL010000037">
    <property type="protein sequence ID" value="CAG8950421.1"/>
    <property type="molecule type" value="Genomic_DNA"/>
</dbReference>
<feature type="transmembrane region" description="Helical" evidence="8">
    <location>
        <begin position="222"/>
        <end position="244"/>
    </location>
</feature>
<proteinExistence type="inferred from homology"/>
<evidence type="ECO:0000256" key="7">
    <source>
        <dbReference type="SAM" id="MobiDB-lite"/>
    </source>
</evidence>
<evidence type="ECO:0000256" key="6">
    <source>
        <dbReference type="ARBA" id="ARBA00037968"/>
    </source>
</evidence>
<protein>
    <recommendedName>
        <fullName evidence="11">Vitamin H transporter</fullName>
    </recommendedName>
</protein>
<comment type="subcellular location">
    <subcellularLocation>
        <location evidence="1">Membrane</location>
        <topology evidence="1">Multi-pass membrane protein</topology>
    </subcellularLocation>
</comment>
<dbReference type="PANTHER" id="PTHR43791:SF28">
    <property type="entry name" value="MAJOR FACILITATOR SUPERFAMILY (MFS) PROFILE DOMAIN-CONTAINING PROTEIN"/>
    <property type="match status" value="1"/>
</dbReference>
<evidence type="ECO:0000256" key="4">
    <source>
        <dbReference type="ARBA" id="ARBA00022989"/>
    </source>
</evidence>
<dbReference type="OrthoDB" id="6132182at2759"/>
<organism evidence="9 10">
    <name type="scientific">Hymenoscyphus fraxineus</name>
    <dbReference type="NCBI Taxonomy" id="746836"/>
    <lineage>
        <taxon>Eukaryota</taxon>
        <taxon>Fungi</taxon>
        <taxon>Dikarya</taxon>
        <taxon>Ascomycota</taxon>
        <taxon>Pezizomycotina</taxon>
        <taxon>Leotiomycetes</taxon>
        <taxon>Helotiales</taxon>
        <taxon>Helotiaceae</taxon>
        <taxon>Hymenoscyphus</taxon>
    </lineage>
</organism>
<evidence type="ECO:0000256" key="8">
    <source>
        <dbReference type="SAM" id="Phobius"/>
    </source>
</evidence>
<comment type="similarity">
    <text evidence="6">Belongs to the major facilitator superfamily. Allantoate permease family.</text>
</comment>
<keyword evidence="2" id="KW-0813">Transport</keyword>
<keyword evidence="3 8" id="KW-0812">Transmembrane</keyword>
<gene>
    <name evidence="9" type="ORF">HYFRA_00006915</name>
</gene>
<keyword evidence="10" id="KW-1185">Reference proteome</keyword>
<accession>A0A9N9PKW8</accession>
<dbReference type="InterPro" id="IPR036259">
    <property type="entry name" value="MFS_trans_sf"/>
</dbReference>
<feature type="transmembrane region" description="Helical" evidence="8">
    <location>
        <begin position="389"/>
        <end position="408"/>
    </location>
</feature>
<feature type="region of interest" description="Disordered" evidence="7">
    <location>
        <begin position="485"/>
        <end position="517"/>
    </location>
</feature>